<name>A0LER8_SYNFM</name>
<dbReference type="PANTHER" id="PTHR10151:SF120">
    <property type="entry name" value="BIS(5'-ADENOSYL)-TRIPHOSPHATASE"/>
    <property type="match status" value="1"/>
</dbReference>
<protein>
    <submittedName>
        <fullName evidence="2">Type I phosphodiesterase/nucleotide pyrophosphatase</fullName>
    </submittedName>
</protein>
<dbReference type="Proteomes" id="UP000001784">
    <property type="component" value="Chromosome"/>
</dbReference>
<dbReference type="InterPro" id="IPR027417">
    <property type="entry name" value="P-loop_NTPase"/>
</dbReference>
<dbReference type="Gene3D" id="1.25.40.10">
    <property type="entry name" value="Tetratricopeptide repeat domain"/>
    <property type="match status" value="3"/>
</dbReference>
<dbReference type="InterPro" id="IPR017850">
    <property type="entry name" value="Alkaline_phosphatase_core_sf"/>
</dbReference>
<organism evidence="2 3">
    <name type="scientific">Syntrophobacter fumaroxidans (strain DSM 10017 / MPOB)</name>
    <dbReference type="NCBI Taxonomy" id="335543"/>
    <lineage>
        <taxon>Bacteria</taxon>
        <taxon>Pseudomonadati</taxon>
        <taxon>Thermodesulfobacteriota</taxon>
        <taxon>Syntrophobacteria</taxon>
        <taxon>Syntrophobacterales</taxon>
        <taxon>Syntrophobacteraceae</taxon>
        <taxon>Syntrophobacter</taxon>
    </lineage>
</organism>
<dbReference type="GO" id="GO:0016787">
    <property type="term" value="F:hydrolase activity"/>
    <property type="evidence" value="ECO:0007669"/>
    <property type="project" value="UniProtKB-ARBA"/>
</dbReference>
<evidence type="ECO:0000256" key="1">
    <source>
        <dbReference type="PROSITE-ProRule" id="PRU00339"/>
    </source>
</evidence>
<dbReference type="AlphaFoldDB" id="A0LER8"/>
<dbReference type="eggNOG" id="COG3379">
    <property type="taxonomic scope" value="Bacteria"/>
</dbReference>
<dbReference type="InterPro" id="IPR011990">
    <property type="entry name" value="TPR-like_helical_dom_sf"/>
</dbReference>
<accession>A0LER8</accession>
<dbReference type="HOGENOM" id="CLU_340615_0_0_7"/>
<keyword evidence="1" id="KW-0802">TPR repeat</keyword>
<dbReference type="eggNOG" id="COG0457">
    <property type="taxonomic scope" value="Bacteria"/>
</dbReference>
<dbReference type="SUPFAM" id="SSF48452">
    <property type="entry name" value="TPR-like"/>
    <property type="match status" value="2"/>
</dbReference>
<dbReference type="SUPFAM" id="SSF52540">
    <property type="entry name" value="P-loop containing nucleoside triphosphate hydrolases"/>
    <property type="match status" value="1"/>
</dbReference>
<dbReference type="EMBL" id="CP000478">
    <property type="protein sequence ID" value="ABK15920.1"/>
    <property type="molecule type" value="Genomic_DNA"/>
</dbReference>
<dbReference type="eggNOG" id="COG3118">
    <property type="taxonomic scope" value="Bacteria"/>
</dbReference>
<dbReference type="Gene3D" id="3.40.720.10">
    <property type="entry name" value="Alkaline Phosphatase, subunit A"/>
    <property type="match status" value="1"/>
</dbReference>
<dbReference type="Pfam" id="PF13432">
    <property type="entry name" value="TPR_16"/>
    <property type="match status" value="1"/>
</dbReference>
<dbReference type="SMART" id="SM00028">
    <property type="entry name" value="TPR"/>
    <property type="match status" value="3"/>
</dbReference>
<evidence type="ECO:0000313" key="2">
    <source>
        <dbReference type="EMBL" id="ABK15920.1"/>
    </source>
</evidence>
<dbReference type="SUPFAM" id="SSF53649">
    <property type="entry name" value="Alkaline phosphatase-like"/>
    <property type="match status" value="1"/>
</dbReference>
<dbReference type="RefSeq" id="WP_011697093.1">
    <property type="nucleotide sequence ID" value="NC_008554.1"/>
</dbReference>
<dbReference type="InParanoid" id="A0LER8"/>
<dbReference type="KEGG" id="sfu:Sfum_0219"/>
<reference evidence="2 3" key="1">
    <citation type="submission" date="2006-10" db="EMBL/GenBank/DDBJ databases">
        <title>Complete sequence of Syntrophobacter fumaroxidans MPOB.</title>
        <authorList>
            <consortium name="US DOE Joint Genome Institute"/>
            <person name="Copeland A."/>
            <person name="Lucas S."/>
            <person name="Lapidus A."/>
            <person name="Barry K."/>
            <person name="Detter J.C."/>
            <person name="Glavina del Rio T."/>
            <person name="Hammon N."/>
            <person name="Israni S."/>
            <person name="Pitluck S."/>
            <person name="Goltsman E.G."/>
            <person name="Martinez M."/>
            <person name="Schmutz J."/>
            <person name="Larimer F."/>
            <person name="Land M."/>
            <person name="Hauser L."/>
            <person name="Kyrpides N."/>
            <person name="Kim E."/>
            <person name="Boone D.R."/>
            <person name="Brockman F."/>
            <person name="Culley D."/>
            <person name="Ferry J."/>
            <person name="Gunsalus R."/>
            <person name="McInerney M.J."/>
            <person name="Morrison M."/>
            <person name="Plugge C."/>
            <person name="Rohlin L."/>
            <person name="Scholten J."/>
            <person name="Sieber J."/>
            <person name="Stams A.J.M."/>
            <person name="Worm P."/>
            <person name="Henstra A.M."/>
            <person name="Richardson P."/>
        </authorList>
    </citation>
    <scope>NUCLEOTIDE SEQUENCE [LARGE SCALE GENOMIC DNA]</scope>
    <source>
        <strain evidence="3">DSM 10017 / MPOB</strain>
    </source>
</reference>
<keyword evidence="3" id="KW-1185">Reference proteome</keyword>
<dbReference type="Gene3D" id="3.40.50.300">
    <property type="entry name" value="P-loop containing nucleotide triphosphate hydrolases"/>
    <property type="match status" value="1"/>
</dbReference>
<dbReference type="InterPro" id="IPR019734">
    <property type="entry name" value="TPR_rpt"/>
</dbReference>
<dbReference type="STRING" id="335543.Sfum_0219"/>
<dbReference type="InterPro" id="IPR002591">
    <property type="entry name" value="Phosphodiest/P_Trfase"/>
</dbReference>
<feature type="repeat" description="TPR" evidence="1">
    <location>
        <begin position="656"/>
        <end position="689"/>
    </location>
</feature>
<dbReference type="PANTHER" id="PTHR10151">
    <property type="entry name" value="ECTONUCLEOTIDE PYROPHOSPHATASE/PHOSPHODIESTERASE"/>
    <property type="match status" value="1"/>
</dbReference>
<feature type="repeat" description="TPR" evidence="1">
    <location>
        <begin position="588"/>
        <end position="621"/>
    </location>
</feature>
<sequence>MIYWIMRLHFHSASTRGFAVAKVPDRRVLLIGWDAADWKVIGPLLDAGKMPHLDRFINSGVMGNLATLYPDLSPMLWTSIATGKRPFKHGILGFIEPDPHTGGIRPITNLSRKTKTIWNILSQTGRKCNVVGWWPSHPAEPINGVMVSNRYQKAVGPLDRPWPLVPGTVHPARLVRNLANLRFHPQQLHSGHIHPFVPKFSEIDQDRDHRLESLAKIISECLSIEAAALALMHHEPWDFTAVYFDGIDHFCHGFMRYHPPRADWVDERDFELYSRVVESGYILHDIMLGRLLEKAGEDATVLLVSDHGFKSDNLRPRHIPREPAGPAVMHRHYGVFAMKGPGIKEDERVYGAGILDVCPTVLSLFGLPVGLDMDGKPLGGAFQDRPGIETIASWDQLEGSAGMHGPEMKIDPVDASEAIKQLVALGYIEKPSEDREEAVAETVRELRYNQARSCMDANRYADAVSILEDLVEGWPFEHRFGIQLVTCYQAMGWLADARKLLESLFRRKEEDALASREKLRLFTEERTGKKPEEWSEEELRELRELRGRSSWNPYAVEYLMGSLLFSEGQKEAALDHLKRAEAAAPGEPGIHAKLGAVYLRMKRWEDAELSFGKAVALDPDCAEAYRGLALCHLPRRRNTDAAQAALEAIGRVYFDPMSHFLLGVALHRLGHIPRALEALKVAVSQNPNFPRAHRRLSLIYKNRLQDVERAAIHHALAVEAARRVWNVRRKRVATSREEAAEAIGMRAGIEPVAAKVDTCSVPAVSPTCGAVDLRETVVVVTGLPRSGTSMMMQMLAAGGIEPLTDGKREPDALNPKGYFEFEPAKNLQRDASWLPGARGKAVKVVAQLLPHLSPGLDYRVVFMEREMEEVLQSQERMLGHRSKEGAVPASGKLKEVFSAQVSAIRKMLASRGIPTLSIAYGDSLEKPRETAARVNAFLGGGLDEGRMAAAVDPRLKTVIGAKSA</sequence>
<proteinExistence type="predicted"/>
<gene>
    <name evidence="2" type="ordered locus">Sfum_0219</name>
</gene>
<dbReference type="Pfam" id="PF01663">
    <property type="entry name" value="Phosphodiest"/>
    <property type="match status" value="1"/>
</dbReference>
<evidence type="ECO:0000313" key="3">
    <source>
        <dbReference type="Proteomes" id="UP000001784"/>
    </source>
</evidence>
<dbReference type="PROSITE" id="PS50005">
    <property type="entry name" value="TPR"/>
    <property type="match status" value="2"/>
</dbReference>